<dbReference type="EMBL" id="CGCX01001217">
    <property type="protein sequence ID" value="CFR90899.1"/>
    <property type="molecule type" value="Genomic_DNA"/>
</dbReference>
<protein>
    <submittedName>
        <fullName evidence="1">Uncharacterized protein</fullName>
    </submittedName>
</protein>
<accession>A0A654U331</accession>
<organism evidence="1 2">
    <name type="scientific">Mycobacterium tuberculosis</name>
    <dbReference type="NCBI Taxonomy" id="1773"/>
    <lineage>
        <taxon>Bacteria</taxon>
        <taxon>Bacillati</taxon>
        <taxon>Actinomycetota</taxon>
        <taxon>Actinomycetes</taxon>
        <taxon>Mycobacteriales</taxon>
        <taxon>Mycobacteriaceae</taxon>
        <taxon>Mycobacterium</taxon>
        <taxon>Mycobacterium tuberculosis complex</taxon>
    </lineage>
</organism>
<reference evidence="1 2" key="1">
    <citation type="submission" date="2015-03" db="EMBL/GenBank/DDBJ databases">
        <authorList>
            <consortium name="Pathogen Informatics"/>
        </authorList>
    </citation>
    <scope>NUCLEOTIDE SEQUENCE [LARGE SCALE GENOMIC DNA]</scope>
    <source>
        <strain evidence="1 2">C09601061</strain>
    </source>
</reference>
<proteinExistence type="predicted"/>
<gene>
    <name evidence="1" type="ORF">ERS007657_02875</name>
</gene>
<evidence type="ECO:0000313" key="2">
    <source>
        <dbReference type="Proteomes" id="UP000046680"/>
    </source>
</evidence>
<dbReference type="Proteomes" id="UP000046680">
    <property type="component" value="Unassembled WGS sequence"/>
</dbReference>
<sequence length="101" mass="10476">MHLGETGSPKGLDGHRPANPVQRRQGHPDRTGAPSDPGRTLDITVDQIGGAVFTGVDGLPGDLIGRGRGGHRGFDLPVGRGEELKAAVDIDLVAVVGRRVV</sequence>
<evidence type="ECO:0000313" key="1">
    <source>
        <dbReference type="EMBL" id="CFR90899.1"/>
    </source>
</evidence>
<dbReference type="AlphaFoldDB" id="A0A654U331"/>
<name>A0A654U331_MYCTX</name>